<evidence type="ECO:0000313" key="2">
    <source>
        <dbReference type="EMBL" id="GLB51488.1"/>
    </source>
</evidence>
<feature type="signal peptide" evidence="1">
    <location>
        <begin position="1"/>
        <end position="21"/>
    </location>
</feature>
<reference evidence="2" key="1">
    <citation type="submission" date="2022-07" db="EMBL/GenBank/DDBJ databases">
        <title>Taxonomy of Novel Oxalotrophic and Methylotrophic Bacteria.</title>
        <authorList>
            <person name="Sahin N."/>
            <person name="Tani A."/>
        </authorList>
    </citation>
    <scope>NUCLEOTIDE SEQUENCE</scope>
    <source>
        <strain evidence="2">AM327</strain>
    </source>
</reference>
<proteinExistence type="predicted"/>
<evidence type="ECO:0008006" key="4">
    <source>
        <dbReference type="Google" id="ProtNLM"/>
    </source>
</evidence>
<name>A0A9W6EVF9_9FLAO</name>
<gene>
    <name evidence="2" type="ORF">NBRC110019_05270</name>
</gene>
<accession>A0A9W6EVF9</accession>
<dbReference type="RefSeq" id="WP_281752071.1">
    <property type="nucleotide sequence ID" value="NZ_BRVP01000003.1"/>
</dbReference>
<organism evidence="2 3">
    <name type="scientific">Neptunitalea chrysea</name>
    <dbReference type="NCBI Taxonomy" id="1647581"/>
    <lineage>
        <taxon>Bacteria</taxon>
        <taxon>Pseudomonadati</taxon>
        <taxon>Bacteroidota</taxon>
        <taxon>Flavobacteriia</taxon>
        <taxon>Flavobacteriales</taxon>
        <taxon>Flavobacteriaceae</taxon>
        <taxon>Neptunitalea</taxon>
    </lineage>
</organism>
<keyword evidence="1" id="KW-0732">Signal</keyword>
<sequence>MRLKTYITKVLILVISGIFMASCGKDTNSVNSSSNQLKPVSESDTIQIPKYKPEQLSQKAINSIKGWITFNELNQAILTIGAYNYQKKEKVTRSNYLMWSEDFSNPKWNKKAVDIVKDTIPSFQKDSLSDGLNATTLSSPHFVRQNYSIGRKNTVTLSVQVKAGEAPFAYLSGESKTPSEKGTAVFNLKEGKVDYEPEKGAAAIKQLGDGWYLCSYTFESNPRGDAVIGVSESPSQFIFESTKQIDVYLWGAQLENKTSVGSYLPTTNVINTIEEYIQYVPKPEELEIINSSYQKLYFQVDDIYRRIEDVEKGSIPLKYKTPYILSRLRNLKTNALLLTDALRNNSYLTNEEVNNKLKDIYKTYNSILNQINNLNDDTLEENMNSILKRQE</sequence>
<dbReference type="EMBL" id="BRVP01000003">
    <property type="protein sequence ID" value="GLB51488.1"/>
    <property type="molecule type" value="Genomic_DNA"/>
</dbReference>
<protein>
    <recommendedName>
        <fullName evidence="4">Lipoprotein</fullName>
    </recommendedName>
</protein>
<dbReference type="Proteomes" id="UP001143545">
    <property type="component" value="Unassembled WGS sequence"/>
</dbReference>
<dbReference type="PROSITE" id="PS51257">
    <property type="entry name" value="PROKAR_LIPOPROTEIN"/>
    <property type="match status" value="1"/>
</dbReference>
<dbReference type="AlphaFoldDB" id="A0A9W6EVF9"/>
<evidence type="ECO:0000256" key="1">
    <source>
        <dbReference type="SAM" id="SignalP"/>
    </source>
</evidence>
<feature type="chain" id="PRO_5040908058" description="Lipoprotein" evidence="1">
    <location>
        <begin position="22"/>
        <end position="391"/>
    </location>
</feature>
<evidence type="ECO:0000313" key="3">
    <source>
        <dbReference type="Proteomes" id="UP001143545"/>
    </source>
</evidence>
<comment type="caution">
    <text evidence="2">The sequence shown here is derived from an EMBL/GenBank/DDBJ whole genome shotgun (WGS) entry which is preliminary data.</text>
</comment>
<keyword evidence="3" id="KW-1185">Reference proteome</keyword>